<comment type="similarity">
    <text evidence="1 8">Belongs to the claudin family.</text>
</comment>
<keyword evidence="6 8" id="KW-1133">Transmembrane helix</keyword>
<keyword evidence="3 8" id="KW-1003">Cell membrane</keyword>
<dbReference type="PRINTS" id="PR01077">
    <property type="entry name" value="CLAUDIN"/>
</dbReference>
<comment type="subcellular location">
    <subcellularLocation>
        <location evidence="8">Cell junction</location>
        <location evidence="8">Tight junction</location>
    </subcellularLocation>
    <subcellularLocation>
        <location evidence="8">Cell membrane</location>
        <topology evidence="8">Multi-pass membrane protein</topology>
    </subcellularLocation>
</comment>
<keyword evidence="4 8" id="KW-0812">Transmembrane</keyword>
<dbReference type="GO" id="GO:0005886">
    <property type="term" value="C:plasma membrane"/>
    <property type="evidence" value="ECO:0000318"/>
    <property type="project" value="GO_Central"/>
</dbReference>
<dbReference type="GO" id="GO:0070830">
    <property type="term" value="P:bicellular tight junction assembly"/>
    <property type="evidence" value="ECO:0000318"/>
    <property type="project" value="GO_Central"/>
</dbReference>
<evidence type="ECO:0000313" key="11">
    <source>
        <dbReference type="Xenbase" id="XB-GENE-6486711"/>
    </source>
</evidence>
<evidence type="ECO:0000256" key="1">
    <source>
        <dbReference type="ARBA" id="ARBA00008295"/>
    </source>
</evidence>
<keyword evidence="9" id="KW-1185">Reference proteome</keyword>
<dbReference type="OrthoDB" id="9936647at2759"/>
<protein>
    <recommendedName>
        <fullName evidence="8">Claudin</fullName>
    </recommendedName>
</protein>
<keyword evidence="5 8" id="KW-0965">Cell junction</keyword>
<dbReference type="Pfam" id="PF00822">
    <property type="entry name" value="PMP22_Claudin"/>
    <property type="match status" value="1"/>
</dbReference>
<dbReference type="GO" id="GO:0005198">
    <property type="term" value="F:structural molecule activity"/>
    <property type="evidence" value="ECO:0007669"/>
    <property type="project" value="InterPro"/>
</dbReference>
<dbReference type="RefSeq" id="XP_018119393.1">
    <property type="nucleotide sequence ID" value="XM_018263904.2"/>
</dbReference>
<dbReference type="AlphaFoldDB" id="A0A1L8GBB6"/>
<evidence type="ECO:0000313" key="9">
    <source>
        <dbReference type="Proteomes" id="UP000186698"/>
    </source>
</evidence>
<dbReference type="FunFam" id="1.20.140.150:FF:000001">
    <property type="entry name" value="Claudin"/>
    <property type="match status" value="1"/>
</dbReference>
<dbReference type="Xenbase" id="XB-GENE-6486711">
    <property type="gene designation" value="cldn15.2.L"/>
</dbReference>
<evidence type="ECO:0000256" key="5">
    <source>
        <dbReference type="ARBA" id="ARBA00022949"/>
    </source>
</evidence>
<name>A0A1L8GBB6_XENLA</name>
<sequence>MARTSLQVCAVLLALSGMTCILVSTVSTRWRVSSTAGTIITSTSIFEGLWMNCIGTSSGSVQCKRFSSMFSLAIHIQVCRALMIISLILGLLSCIVSLFGLKCTKFGTSDEHTKGKIALSGGLIFILAGLLCLVAVSWYAAMITAQFFDPLYLGTKYEIGSALYIGWAGSLLAVLGGSFLCCSFKKKKPAAKSGAYKYNYQDPENDFKQFKERKETSVASKAYV</sequence>
<proteinExistence type="inferred from homology"/>
<dbReference type="STRING" id="8355.A0A1L8GBB6"/>
<evidence type="ECO:0000256" key="8">
    <source>
        <dbReference type="RuleBase" id="RU060637"/>
    </source>
</evidence>
<dbReference type="Bgee" id="108717111">
    <property type="expression patterns" value="Expressed in liver and 9 other cell types or tissues"/>
</dbReference>
<dbReference type="InterPro" id="IPR004031">
    <property type="entry name" value="PMP22/EMP/MP20/Claudin"/>
</dbReference>
<dbReference type="InterPro" id="IPR017974">
    <property type="entry name" value="Claudin_CS"/>
</dbReference>
<dbReference type="CTD" id="108717111"/>
<dbReference type="AGR" id="Xenbase:XB-GENE-6486711"/>
<evidence type="ECO:0000256" key="7">
    <source>
        <dbReference type="ARBA" id="ARBA00023136"/>
    </source>
</evidence>
<dbReference type="Proteomes" id="UP000186698">
    <property type="component" value="Chromosome 5L"/>
</dbReference>
<reference evidence="10" key="1">
    <citation type="submission" date="2025-08" db="UniProtKB">
        <authorList>
            <consortium name="RefSeq"/>
        </authorList>
    </citation>
    <scope>IDENTIFICATION</scope>
    <source>
        <strain evidence="10">J_2021</strain>
        <tissue evidence="10">Erythrocytes</tissue>
    </source>
</reference>
<evidence type="ECO:0000256" key="3">
    <source>
        <dbReference type="ARBA" id="ARBA00022475"/>
    </source>
</evidence>
<dbReference type="OMA" id="PHIQACR"/>
<organism evidence="9 10">
    <name type="scientific">Xenopus laevis</name>
    <name type="common">African clawed frog</name>
    <dbReference type="NCBI Taxonomy" id="8355"/>
    <lineage>
        <taxon>Eukaryota</taxon>
        <taxon>Metazoa</taxon>
        <taxon>Chordata</taxon>
        <taxon>Craniata</taxon>
        <taxon>Vertebrata</taxon>
        <taxon>Euteleostomi</taxon>
        <taxon>Amphibia</taxon>
        <taxon>Batrachia</taxon>
        <taxon>Anura</taxon>
        <taxon>Pipoidea</taxon>
        <taxon>Pipidae</taxon>
        <taxon>Xenopodinae</taxon>
        <taxon>Xenopus</taxon>
        <taxon>Xenopus</taxon>
    </lineage>
</organism>
<keyword evidence="7 8" id="KW-0472">Membrane</keyword>
<keyword evidence="2 8" id="KW-0796">Tight junction</keyword>
<feature type="transmembrane region" description="Helical" evidence="8">
    <location>
        <begin position="122"/>
        <end position="141"/>
    </location>
</feature>
<dbReference type="PaxDb" id="8355-A0A1L8GBB6"/>
<comment type="function">
    <text evidence="8">Claudins function as major constituents of the tight junction complexes that regulate the permeability of epithelia.</text>
</comment>
<dbReference type="InterPro" id="IPR006187">
    <property type="entry name" value="Claudin"/>
</dbReference>
<accession>A0A1L8GBB6</accession>
<feature type="transmembrane region" description="Helical" evidence="8">
    <location>
        <begin position="74"/>
        <end position="101"/>
    </location>
</feature>
<feature type="transmembrane region" description="Helical" evidence="8">
    <location>
        <begin position="161"/>
        <end position="182"/>
    </location>
</feature>
<dbReference type="GeneID" id="108717111"/>
<evidence type="ECO:0000313" key="10">
    <source>
        <dbReference type="RefSeq" id="XP_018119393.1"/>
    </source>
</evidence>
<comment type="caution">
    <text evidence="8">Lacks conserved residue(s) required for the propagation of feature annotation.</text>
</comment>
<dbReference type="KEGG" id="xla:108717111"/>
<evidence type="ECO:0000256" key="2">
    <source>
        <dbReference type="ARBA" id="ARBA00022427"/>
    </source>
</evidence>
<dbReference type="PROSITE" id="PS01346">
    <property type="entry name" value="CLAUDIN"/>
    <property type="match status" value="1"/>
</dbReference>
<evidence type="ECO:0000256" key="4">
    <source>
        <dbReference type="ARBA" id="ARBA00022692"/>
    </source>
</evidence>
<dbReference type="Gene3D" id="1.20.140.150">
    <property type="match status" value="1"/>
</dbReference>
<gene>
    <name evidence="10 11" type="primary">cldn15.2.L</name>
</gene>
<dbReference type="PANTHER" id="PTHR12002">
    <property type="entry name" value="CLAUDIN"/>
    <property type="match status" value="1"/>
</dbReference>
<dbReference type="GO" id="GO:0005923">
    <property type="term" value="C:bicellular tight junction"/>
    <property type="evidence" value="ECO:0000318"/>
    <property type="project" value="GO_Central"/>
</dbReference>
<evidence type="ECO:0000256" key="6">
    <source>
        <dbReference type="ARBA" id="ARBA00022989"/>
    </source>
</evidence>
<dbReference type="GO" id="GO:0007155">
    <property type="term" value="P:cell adhesion"/>
    <property type="evidence" value="ECO:0000318"/>
    <property type="project" value="GO_Central"/>
</dbReference>